<feature type="compositionally biased region" description="Low complexity" evidence="3">
    <location>
        <begin position="92"/>
        <end position="110"/>
    </location>
</feature>
<dbReference type="GO" id="GO:0005085">
    <property type="term" value="F:guanyl-nucleotide exchange factor activity"/>
    <property type="evidence" value="ECO:0007669"/>
    <property type="project" value="InterPro"/>
</dbReference>
<feature type="domain" description="GDP/GTP exchange factor Sec2 N-terminal" evidence="4">
    <location>
        <begin position="183"/>
        <end position="259"/>
    </location>
</feature>
<accession>A0AAN6YJC0</accession>
<evidence type="ECO:0000256" key="1">
    <source>
        <dbReference type="ARBA" id="ARBA00023054"/>
    </source>
</evidence>
<evidence type="ECO:0000259" key="4">
    <source>
        <dbReference type="Pfam" id="PF06428"/>
    </source>
</evidence>
<dbReference type="InterPro" id="IPR009449">
    <property type="entry name" value="Sec2_N"/>
</dbReference>
<comment type="caution">
    <text evidence="5">The sequence shown here is derived from an EMBL/GenBank/DDBJ whole genome shotgun (WGS) entry which is preliminary data.</text>
</comment>
<feature type="coiled-coil region" evidence="2">
    <location>
        <begin position="190"/>
        <end position="260"/>
    </location>
</feature>
<dbReference type="Pfam" id="PF06428">
    <property type="entry name" value="Sec2p"/>
    <property type="match status" value="1"/>
</dbReference>
<proteinExistence type="predicted"/>
<evidence type="ECO:0000256" key="3">
    <source>
        <dbReference type="SAM" id="MobiDB-lite"/>
    </source>
</evidence>
<feature type="region of interest" description="Disordered" evidence="3">
    <location>
        <begin position="130"/>
        <end position="186"/>
    </location>
</feature>
<feature type="region of interest" description="Disordered" evidence="3">
    <location>
        <begin position="88"/>
        <end position="114"/>
    </location>
</feature>
<dbReference type="PANTHER" id="PTHR14430:SF4">
    <property type="entry name" value="GDP_GTP EXCHANGE FACTOR SEC2 N-TERMINAL DOMAIN-CONTAINING PROTEIN"/>
    <property type="match status" value="1"/>
</dbReference>
<keyword evidence="6" id="KW-1185">Reference proteome</keyword>
<dbReference type="GO" id="GO:0006887">
    <property type="term" value="P:exocytosis"/>
    <property type="evidence" value="ECO:0007669"/>
    <property type="project" value="TreeGrafter"/>
</dbReference>
<evidence type="ECO:0000313" key="5">
    <source>
        <dbReference type="EMBL" id="KAK4219615.1"/>
    </source>
</evidence>
<dbReference type="PANTHER" id="PTHR14430">
    <property type="entry name" value="RABIN3-RELATED"/>
    <property type="match status" value="1"/>
</dbReference>
<reference evidence="5" key="1">
    <citation type="journal article" date="2023" name="Mol. Phylogenet. Evol.">
        <title>Genome-scale phylogeny and comparative genomics of the fungal order Sordariales.</title>
        <authorList>
            <person name="Hensen N."/>
            <person name="Bonometti L."/>
            <person name="Westerberg I."/>
            <person name="Brannstrom I.O."/>
            <person name="Guillou S."/>
            <person name="Cros-Aarteil S."/>
            <person name="Calhoun S."/>
            <person name="Haridas S."/>
            <person name="Kuo A."/>
            <person name="Mondo S."/>
            <person name="Pangilinan J."/>
            <person name="Riley R."/>
            <person name="LaButti K."/>
            <person name="Andreopoulos B."/>
            <person name="Lipzen A."/>
            <person name="Chen C."/>
            <person name="Yan M."/>
            <person name="Daum C."/>
            <person name="Ng V."/>
            <person name="Clum A."/>
            <person name="Steindorff A."/>
            <person name="Ohm R.A."/>
            <person name="Martin F."/>
            <person name="Silar P."/>
            <person name="Natvig D.O."/>
            <person name="Lalanne C."/>
            <person name="Gautier V."/>
            <person name="Ament-Velasquez S.L."/>
            <person name="Kruys A."/>
            <person name="Hutchinson M.I."/>
            <person name="Powell A.J."/>
            <person name="Barry K."/>
            <person name="Miller A.N."/>
            <person name="Grigoriev I.V."/>
            <person name="Debuchy R."/>
            <person name="Gladieux P."/>
            <person name="Hiltunen Thoren M."/>
            <person name="Johannesson H."/>
        </authorList>
    </citation>
    <scope>NUCLEOTIDE SEQUENCE</scope>
    <source>
        <strain evidence="5">PSN293</strain>
    </source>
</reference>
<dbReference type="InterPro" id="IPR040351">
    <property type="entry name" value="RAB3IL/RAB3IP/Sec2"/>
</dbReference>
<protein>
    <recommendedName>
        <fullName evidence="4">GDP/GTP exchange factor Sec2 N-terminal domain-containing protein</fullName>
    </recommendedName>
</protein>
<feature type="compositionally biased region" description="Low complexity" evidence="3">
    <location>
        <begin position="169"/>
        <end position="183"/>
    </location>
</feature>
<evidence type="ECO:0000313" key="6">
    <source>
        <dbReference type="Proteomes" id="UP001301769"/>
    </source>
</evidence>
<dbReference type="SUPFAM" id="SSF144284">
    <property type="entry name" value="Sec2 N-terminal region"/>
    <property type="match status" value="1"/>
</dbReference>
<evidence type="ECO:0000256" key="2">
    <source>
        <dbReference type="SAM" id="Coils"/>
    </source>
</evidence>
<dbReference type="GO" id="GO:0070319">
    <property type="term" value="C:Golgi to plasma membrane transport vesicle"/>
    <property type="evidence" value="ECO:0007669"/>
    <property type="project" value="TreeGrafter"/>
</dbReference>
<feature type="compositionally biased region" description="Polar residues" evidence="3">
    <location>
        <begin position="134"/>
        <end position="159"/>
    </location>
</feature>
<dbReference type="GO" id="GO:0051286">
    <property type="term" value="C:cell tip"/>
    <property type="evidence" value="ECO:0007669"/>
    <property type="project" value="TreeGrafter"/>
</dbReference>
<sequence>MSTTTMTVSSSTPVTTLTTTPCCPNCGTDIGIPAFEETQAALLDAHNKINDLQAQVRLLNQKATAAVDRWADYEDELAKLRVQLDAQQSQQTVTSPPAAMATPTQTPSPMRTSFLPAGAATRLSAFLSPRMKSAPQQHPTASPTTAGLRPQTRNSNNPPSLLGSPFYPLSPSGLPASSPTPSTESLLEALSREQALRQEAEGKLNETSKEVEELSVTLFEQANEMVASERRARAQLEDRVATLEKRDAEKRKRLERLEGAMKRIERVRGMLDDGLHGAASPNGGTGSN</sequence>
<dbReference type="Gene3D" id="6.10.140.910">
    <property type="match status" value="1"/>
</dbReference>
<organism evidence="5 6">
    <name type="scientific">Rhypophila decipiens</name>
    <dbReference type="NCBI Taxonomy" id="261697"/>
    <lineage>
        <taxon>Eukaryota</taxon>
        <taxon>Fungi</taxon>
        <taxon>Dikarya</taxon>
        <taxon>Ascomycota</taxon>
        <taxon>Pezizomycotina</taxon>
        <taxon>Sordariomycetes</taxon>
        <taxon>Sordariomycetidae</taxon>
        <taxon>Sordariales</taxon>
        <taxon>Naviculisporaceae</taxon>
        <taxon>Rhypophila</taxon>
    </lineage>
</organism>
<keyword evidence="1 2" id="KW-0175">Coiled coil</keyword>
<reference evidence="5" key="2">
    <citation type="submission" date="2023-05" db="EMBL/GenBank/DDBJ databases">
        <authorList>
            <consortium name="Lawrence Berkeley National Laboratory"/>
            <person name="Steindorff A."/>
            <person name="Hensen N."/>
            <person name="Bonometti L."/>
            <person name="Westerberg I."/>
            <person name="Brannstrom I.O."/>
            <person name="Guillou S."/>
            <person name="Cros-Aarteil S."/>
            <person name="Calhoun S."/>
            <person name="Haridas S."/>
            <person name="Kuo A."/>
            <person name="Mondo S."/>
            <person name="Pangilinan J."/>
            <person name="Riley R."/>
            <person name="Labutti K."/>
            <person name="Andreopoulos B."/>
            <person name="Lipzen A."/>
            <person name="Chen C."/>
            <person name="Yanf M."/>
            <person name="Daum C."/>
            <person name="Ng V."/>
            <person name="Clum A."/>
            <person name="Ohm R."/>
            <person name="Martin F."/>
            <person name="Silar P."/>
            <person name="Natvig D."/>
            <person name="Lalanne C."/>
            <person name="Gautier V."/>
            <person name="Ament-Velasquez S.L."/>
            <person name="Kruys A."/>
            <person name="Hutchinson M.I."/>
            <person name="Powell A.J."/>
            <person name="Barry K."/>
            <person name="Miller A.N."/>
            <person name="Grigoriev I.V."/>
            <person name="Debuchy R."/>
            <person name="Gladieux P."/>
            <person name="Thoren M.H."/>
            <person name="Johannesson H."/>
        </authorList>
    </citation>
    <scope>NUCLEOTIDE SEQUENCE</scope>
    <source>
        <strain evidence="5">PSN293</strain>
    </source>
</reference>
<feature type="region of interest" description="Disordered" evidence="3">
    <location>
        <begin position="268"/>
        <end position="288"/>
    </location>
</feature>
<dbReference type="EMBL" id="MU858047">
    <property type="protein sequence ID" value="KAK4219615.1"/>
    <property type="molecule type" value="Genomic_DNA"/>
</dbReference>
<name>A0AAN6YJC0_9PEZI</name>
<dbReference type="Proteomes" id="UP001301769">
    <property type="component" value="Unassembled WGS sequence"/>
</dbReference>
<dbReference type="AlphaFoldDB" id="A0AAN6YJC0"/>
<gene>
    <name evidence="5" type="ORF">QBC37DRAFT_109217</name>
</gene>